<dbReference type="RefSeq" id="WP_113928676.1">
    <property type="nucleotide sequence ID" value="NZ_VTEG01000002.1"/>
</dbReference>
<dbReference type="Pfam" id="PF13411">
    <property type="entry name" value="MerR_1"/>
    <property type="match status" value="1"/>
</dbReference>
<dbReference type="SUPFAM" id="SSF46955">
    <property type="entry name" value="Putative DNA-binding domain"/>
    <property type="match status" value="1"/>
</dbReference>
<dbReference type="PROSITE" id="PS50937">
    <property type="entry name" value="HTH_MERR_2"/>
    <property type="match status" value="1"/>
</dbReference>
<dbReference type="SUPFAM" id="SSF52242">
    <property type="entry name" value="Cobalamin (vitamin B12)-binding domain"/>
    <property type="match status" value="1"/>
</dbReference>
<keyword evidence="3" id="KW-0804">Transcription</keyword>
<dbReference type="InterPro" id="IPR036594">
    <property type="entry name" value="Meth_synthase_dom"/>
</dbReference>
<evidence type="ECO:0000313" key="6">
    <source>
        <dbReference type="EMBL" id="TYS00570.1"/>
    </source>
</evidence>
<dbReference type="PANTHER" id="PTHR30204">
    <property type="entry name" value="REDOX-CYCLING DRUG-SENSING TRANSCRIPTIONAL ACTIVATOR SOXR"/>
    <property type="match status" value="1"/>
</dbReference>
<dbReference type="CDD" id="cd01104">
    <property type="entry name" value="HTH_MlrA-CarA"/>
    <property type="match status" value="1"/>
</dbReference>
<dbReference type="Gene3D" id="1.10.1240.10">
    <property type="entry name" value="Methionine synthase domain"/>
    <property type="match status" value="1"/>
</dbReference>
<keyword evidence="2" id="KW-0238">DNA-binding</keyword>
<name>A0A5D4MFA6_9BACI</name>
<dbReference type="InterPro" id="IPR006158">
    <property type="entry name" value="Cobalamin-bd"/>
</dbReference>
<dbReference type="AlphaFoldDB" id="A0A5D4MFA6"/>
<accession>A0A5D4MFA6</accession>
<evidence type="ECO:0000256" key="3">
    <source>
        <dbReference type="ARBA" id="ARBA00023163"/>
    </source>
</evidence>
<gene>
    <name evidence="6" type="ORF">FZC84_03480</name>
</gene>
<reference evidence="6 7" key="1">
    <citation type="submission" date="2019-08" db="EMBL/GenBank/DDBJ databases">
        <title>Bacillus genomes from the desert of Cuatro Cienegas, Coahuila.</title>
        <authorList>
            <person name="Olmedo-Alvarez G."/>
        </authorList>
    </citation>
    <scope>NUCLEOTIDE SEQUENCE [LARGE SCALE GENOMIC DNA]</scope>
    <source>
        <strain evidence="6 7">CH128b_4D</strain>
    </source>
</reference>
<organism evidence="6 7">
    <name type="scientific">Rossellomorea vietnamensis</name>
    <dbReference type="NCBI Taxonomy" id="218284"/>
    <lineage>
        <taxon>Bacteria</taxon>
        <taxon>Bacillati</taxon>
        <taxon>Bacillota</taxon>
        <taxon>Bacilli</taxon>
        <taxon>Bacillales</taxon>
        <taxon>Bacillaceae</taxon>
        <taxon>Rossellomorea</taxon>
    </lineage>
</organism>
<dbReference type="InterPro" id="IPR009061">
    <property type="entry name" value="DNA-bd_dom_put_sf"/>
</dbReference>
<evidence type="ECO:0000259" key="4">
    <source>
        <dbReference type="PROSITE" id="PS50937"/>
    </source>
</evidence>
<dbReference type="InterPro" id="IPR047057">
    <property type="entry name" value="MerR_fam"/>
</dbReference>
<evidence type="ECO:0000259" key="5">
    <source>
        <dbReference type="PROSITE" id="PS51332"/>
    </source>
</evidence>
<dbReference type="Proteomes" id="UP000325182">
    <property type="component" value="Unassembled WGS sequence"/>
</dbReference>
<dbReference type="GO" id="GO:0046872">
    <property type="term" value="F:metal ion binding"/>
    <property type="evidence" value="ECO:0007669"/>
    <property type="project" value="InterPro"/>
</dbReference>
<dbReference type="Pfam" id="PF02310">
    <property type="entry name" value="B12-binding"/>
    <property type="match status" value="1"/>
</dbReference>
<dbReference type="GO" id="GO:0031419">
    <property type="term" value="F:cobalamin binding"/>
    <property type="evidence" value="ECO:0007669"/>
    <property type="project" value="InterPro"/>
</dbReference>
<dbReference type="Pfam" id="PF02607">
    <property type="entry name" value="B12-binding_2"/>
    <property type="match status" value="1"/>
</dbReference>
<evidence type="ECO:0000256" key="1">
    <source>
        <dbReference type="ARBA" id="ARBA00023015"/>
    </source>
</evidence>
<feature type="domain" description="B12-binding" evidence="5">
    <location>
        <begin position="179"/>
        <end position="301"/>
    </location>
</feature>
<dbReference type="GO" id="GO:0003677">
    <property type="term" value="F:DNA binding"/>
    <property type="evidence" value="ECO:0007669"/>
    <property type="project" value="UniProtKB-KW"/>
</dbReference>
<dbReference type="InterPro" id="IPR000551">
    <property type="entry name" value="MerR-type_HTH_dom"/>
</dbReference>
<dbReference type="InterPro" id="IPR036724">
    <property type="entry name" value="Cobalamin-bd_sf"/>
</dbReference>
<keyword evidence="1" id="KW-0805">Transcription regulation</keyword>
<dbReference type="InterPro" id="IPR003759">
    <property type="entry name" value="Cbl-bd_cap"/>
</dbReference>
<dbReference type="PROSITE" id="PS51332">
    <property type="entry name" value="B12_BINDING"/>
    <property type="match status" value="1"/>
</dbReference>
<comment type="caution">
    <text evidence="6">The sequence shown here is derived from an EMBL/GenBank/DDBJ whole genome shotgun (WGS) entry which is preliminary data.</text>
</comment>
<protein>
    <submittedName>
        <fullName evidence="6">MerR family transcriptional regulator</fullName>
    </submittedName>
</protein>
<dbReference type="SMART" id="SM00422">
    <property type="entry name" value="HTH_MERR"/>
    <property type="match status" value="1"/>
</dbReference>
<dbReference type="Gene3D" id="1.10.1660.10">
    <property type="match status" value="1"/>
</dbReference>
<evidence type="ECO:0000313" key="7">
    <source>
        <dbReference type="Proteomes" id="UP000325182"/>
    </source>
</evidence>
<dbReference type="GO" id="GO:0003700">
    <property type="term" value="F:DNA-binding transcription factor activity"/>
    <property type="evidence" value="ECO:0007669"/>
    <property type="project" value="InterPro"/>
</dbReference>
<dbReference type="Gene3D" id="3.40.50.280">
    <property type="entry name" value="Cobalamin-binding domain"/>
    <property type="match status" value="1"/>
</dbReference>
<evidence type="ECO:0000256" key="2">
    <source>
        <dbReference type="ARBA" id="ARBA00023125"/>
    </source>
</evidence>
<feature type="domain" description="HTH merR-type" evidence="4">
    <location>
        <begin position="8"/>
        <end position="77"/>
    </location>
</feature>
<dbReference type="EMBL" id="VTEG01000002">
    <property type="protein sequence ID" value="TYS00570.1"/>
    <property type="molecule type" value="Genomic_DNA"/>
</dbReference>
<dbReference type="PANTHER" id="PTHR30204:SF67">
    <property type="entry name" value="HTH-TYPE TRANSCRIPTIONAL REGULATOR MLRA-RELATED"/>
    <property type="match status" value="1"/>
</dbReference>
<sequence>MTNQSEGKYNIKAISKMLGIQPGTLRAWERRYKMIAPVRNESGHRLYSEEHLKILKWLVSKVEQGFTISQAVSLLDKQGLVEELESENPTGNRLDGLTEELLQSLLKFDETKAHQLMNRAFSMYTIDKVVIDVLGTLLVRIGDLWEHNQITTAHEHFATAVLRARISTLMQTFPHNGLLPKVVAVCGPGEHHELGLLVFTLYVRRKGFEVIYLGASIKEEDIEVVIDIVQPRFLFLSCTMRENIDQTLGVIDELQNSKDFLHVGIGGLAVNSLPQRLKEAYKDNLVGSSKEDWDTWLKSYL</sequence>
<proteinExistence type="predicted"/>